<evidence type="ECO:0000313" key="3">
    <source>
        <dbReference type="Proteomes" id="UP001372834"/>
    </source>
</evidence>
<organism evidence="2 3">
    <name type="scientific">Polyplax serrata</name>
    <name type="common">Common mouse louse</name>
    <dbReference type="NCBI Taxonomy" id="468196"/>
    <lineage>
        <taxon>Eukaryota</taxon>
        <taxon>Metazoa</taxon>
        <taxon>Ecdysozoa</taxon>
        <taxon>Arthropoda</taxon>
        <taxon>Hexapoda</taxon>
        <taxon>Insecta</taxon>
        <taxon>Pterygota</taxon>
        <taxon>Neoptera</taxon>
        <taxon>Paraneoptera</taxon>
        <taxon>Psocodea</taxon>
        <taxon>Troctomorpha</taxon>
        <taxon>Phthiraptera</taxon>
        <taxon>Anoplura</taxon>
        <taxon>Polyplacidae</taxon>
        <taxon>Polyplax</taxon>
    </lineage>
</organism>
<feature type="region of interest" description="Disordered" evidence="1">
    <location>
        <begin position="195"/>
        <end position="233"/>
    </location>
</feature>
<reference evidence="2 3" key="1">
    <citation type="submission" date="2023-10" db="EMBL/GenBank/DDBJ databases">
        <title>Genomes of two closely related lineages of the louse Polyplax serrata with different host specificities.</title>
        <authorList>
            <person name="Martinu J."/>
            <person name="Tarabai H."/>
            <person name="Stefka J."/>
            <person name="Hypsa V."/>
        </authorList>
    </citation>
    <scope>NUCLEOTIDE SEQUENCE [LARGE SCALE GENOMIC DNA]</scope>
    <source>
        <strain evidence="2">HR10_N</strain>
    </source>
</reference>
<name>A0AAN8PF04_POLSC</name>
<dbReference type="AlphaFoldDB" id="A0AAN8PF04"/>
<dbReference type="Proteomes" id="UP001372834">
    <property type="component" value="Unassembled WGS sequence"/>
</dbReference>
<sequence length="233" mass="25405">MLFKSTLSAAKEKPKQRSLHEACVILGETGKLHPKSSLAPQSKNYSSSARGLPVISTFYLGPNGPPNNQTKNFQHFQIESLKKSFPAGRKIFSGVLFSGSSDGKTVFAGQSTESDHYGTGKAFLRGNKETRKNGNPAGFSYPTAVREATRVVQGARPASLFFVPIVVVLRDYYSPIPEGRRRGNPAENNQIQWVPCRGRLRGSSGSNKGPPVTKRLLRPLLSLFSPGTTQKEN</sequence>
<proteinExistence type="predicted"/>
<protein>
    <submittedName>
        <fullName evidence="2">Uncharacterized protein</fullName>
    </submittedName>
</protein>
<accession>A0AAN8PF04</accession>
<evidence type="ECO:0000313" key="2">
    <source>
        <dbReference type="EMBL" id="KAK6629758.1"/>
    </source>
</evidence>
<gene>
    <name evidence="2" type="ORF">RUM43_003576</name>
</gene>
<evidence type="ECO:0000256" key="1">
    <source>
        <dbReference type="SAM" id="MobiDB-lite"/>
    </source>
</evidence>
<comment type="caution">
    <text evidence="2">The sequence shown here is derived from an EMBL/GenBank/DDBJ whole genome shotgun (WGS) entry which is preliminary data.</text>
</comment>
<dbReference type="EMBL" id="JAWJWE010000036">
    <property type="protein sequence ID" value="KAK6629758.1"/>
    <property type="molecule type" value="Genomic_DNA"/>
</dbReference>